<feature type="transmembrane region" description="Helical" evidence="1">
    <location>
        <begin position="267"/>
        <end position="288"/>
    </location>
</feature>
<dbReference type="GeneID" id="90541418"/>
<gene>
    <name evidence="3" type="ORF">VNE69_05194</name>
</gene>
<organism evidence="3 4">
    <name type="scientific">Vairimorpha necatrix</name>
    <dbReference type="NCBI Taxonomy" id="6039"/>
    <lineage>
        <taxon>Eukaryota</taxon>
        <taxon>Fungi</taxon>
        <taxon>Fungi incertae sedis</taxon>
        <taxon>Microsporidia</taxon>
        <taxon>Nosematidae</taxon>
        <taxon>Vairimorpha</taxon>
    </lineage>
</organism>
<evidence type="ECO:0000313" key="3">
    <source>
        <dbReference type="EMBL" id="WUR03605.1"/>
    </source>
</evidence>
<keyword evidence="1" id="KW-0472">Membrane</keyword>
<feature type="signal peptide" evidence="2">
    <location>
        <begin position="1"/>
        <end position="22"/>
    </location>
</feature>
<evidence type="ECO:0000313" key="4">
    <source>
        <dbReference type="Proteomes" id="UP001334084"/>
    </source>
</evidence>
<keyword evidence="4" id="KW-1185">Reference proteome</keyword>
<evidence type="ECO:0000256" key="2">
    <source>
        <dbReference type="SAM" id="SignalP"/>
    </source>
</evidence>
<protein>
    <submittedName>
        <fullName evidence="3">SP-containing membrane protein</fullName>
    </submittedName>
</protein>
<keyword evidence="2" id="KW-0732">Signal</keyword>
<proteinExistence type="predicted"/>
<sequence length="303" mass="35214">MRLLKIFCGSVFFMLGVVKSNGEDNFLYSVINGTNVCESLDSKINNHNLPENYGILFSEFIWDTVTTLEIFKRLTQDDNSERSFSNRRIQLRDVYLSNLSLKNWDINISKTLIRPERKFIEELKSGAIEYFDMFRMCYKDIINDSKNPEETIRGIIKLHTCFVPNGISRNLPLPVFKMCKGLGFNFVKCFGTTGLKYIVDEANRKHDKVLKAFCSVDNEYSESESFLNNSINKFNNITNNSSVFAFNSTETMNNKANHIEFWERPGFIYLLSFIIIGMIFMFLGYIYFNKGSKKCRIKVSNYS</sequence>
<feature type="chain" id="PRO_5043802838" evidence="2">
    <location>
        <begin position="23"/>
        <end position="303"/>
    </location>
</feature>
<keyword evidence="1" id="KW-1133">Transmembrane helix</keyword>
<accession>A0AAX4JCA3</accession>
<dbReference type="AlphaFoldDB" id="A0AAX4JCA3"/>
<reference evidence="3" key="1">
    <citation type="journal article" date="2024" name="BMC Genomics">
        <title>Functional annotation of a divergent genome using sequence and structure-based similarity.</title>
        <authorList>
            <person name="Svedberg D."/>
            <person name="Winiger R.R."/>
            <person name="Berg A."/>
            <person name="Sharma H."/>
            <person name="Tellgren-Roth C."/>
            <person name="Debrunner-Vossbrinck B.A."/>
            <person name="Vossbrinck C.R."/>
            <person name="Barandun J."/>
        </authorList>
    </citation>
    <scope>NUCLEOTIDE SEQUENCE</scope>
    <source>
        <strain evidence="3">Illinois isolate</strain>
    </source>
</reference>
<dbReference type="RefSeq" id="XP_065329750.1">
    <property type="nucleotide sequence ID" value="XM_065473678.1"/>
</dbReference>
<dbReference type="Proteomes" id="UP001334084">
    <property type="component" value="Chromosome 5"/>
</dbReference>
<dbReference type="EMBL" id="CP142730">
    <property type="protein sequence ID" value="WUR03605.1"/>
    <property type="molecule type" value="Genomic_DNA"/>
</dbReference>
<keyword evidence="1" id="KW-0812">Transmembrane</keyword>
<dbReference type="KEGG" id="vnx:VNE69_05194"/>
<name>A0AAX4JCA3_9MICR</name>
<evidence type="ECO:0000256" key="1">
    <source>
        <dbReference type="SAM" id="Phobius"/>
    </source>
</evidence>